<dbReference type="SUPFAM" id="SSF46689">
    <property type="entry name" value="Homeodomain-like"/>
    <property type="match status" value="1"/>
</dbReference>
<dbReference type="GO" id="GO:0003700">
    <property type="term" value="F:DNA-binding transcription factor activity"/>
    <property type="evidence" value="ECO:0007669"/>
    <property type="project" value="TreeGrafter"/>
</dbReference>
<dbReference type="InterPro" id="IPR050109">
    <property type="entry name" value="HTH-type_TetR-like_transc_reg"/>
</dbReference>
<sequence length="193" mass="20414">MRATRGGTTRRALLDAAAGLLEEGGMGAVTLRAVGERVGVTKQALHNHFADKATLLSVLAARYLWRLDERMAEAAQRAEVPVEGLEAMVGAYVRFALGSPSRYRLIGQEMSGSAHEEVHEAARSVHARFVGGVAACQEAGELPGGDPVELAAILFATTHGAVELTLSGHAREEKGLGDPVELVGALLARLRRD</sequence>
<dbReference type="EMBL" id="CADCVK010000439">
    <property type="protein sequence ID" value="CAA9509360.1"/>
    <property type="molecule type" value="Genomic_DNA"/>
</dbReference>
<dbReference type="InterPro" id="IPR036271">
    <property type="entry name" value="Tet_transcr_reg_TetR-rel_C_sf"/>
</dbReference>
<evidence type="ECO:0000259" key="5">
    <source>
        <dbReference type="PROSITE" id="PS50977"/>
    </source>
</evidence>
<evidence type="ECO:0000256" key="1">
    <source>
        <dbReference type="ARBA" id="ARBA00023015"/>
    </source>
</evidence>
<organism evidence="6">
    <name type="scientific">uncultured Rubrobacteraceae bacterium</name>
    <dbReference type="NCBI Taxonomy" id="349277"/>
    <lineage>
        <taxon>Bacteria</taxon>
        <taxon>Bacillati</taxon>
        <taxon>Actinomycetota</taxon>
        <taxon>Rubrobacteria</taxon>
        <taxon>Rubrobacterales</taxon>
        <taxon>Rubrobacteraceae</taxon>
        <taxon>environmental samples</taxon>
    </lineage>
</organism>
<proteinExistence type="predicted"/>
<dbReference type="Gene3D" id="1.10.357.10">
    <property type="entry name" value="Tetracycline Repressor, domain 2"/>
    <property type="match status" value="1"/>
</dbReference>
<dbReference type="PANTHER" id="PTHR30055:SF234">
    <property type="entry name" value="HTH-TYPE TRANSCRIPTIONAL REGULATOR BETI"/>
    <property type="match status" value="1"/>
</dbReference>
<dbReference type="Pfam" id="PF13305">
    <property type="entry name" value="TetR_C_33"/>
    <property type="match status" value="1"/>
</dbReference>
<reference evidence="6" key="1">
    <citation type="submission" date="2020-02" db="EMBL/GenBank/DDBJ databases">
        <authorList>
            <person name="Meier V. D."/>
        </authorList>
    </citation>
    <scope>NUCLEOTIDE SEQUENCE</scope>
    <source>
        <strain evidence="6">AVDCRST_MAG12</strain>
    </source>
</reference>
<dbReference type="PANTHER" id="PTHR30055">
    <property type="entry name" value="HTH-TYPE TRANSCRIPTIONAL REGULATOR RUTR"/>
    <property type="match status" value="1"/>
</dbReference>
<dbReference type="Pfam" id="PF00440">
    <property type="entry name" value="TetR_N"/>
    <property type="match status" value="1"/>
</dbReference>
<dbReference type="PRINTS" id="PR00455">
    <property type="entry name" value="HTHTETR"/>
</dbReference>
<keyword evidence="2 4" id="KW-0238">DNA-binding</keyword>
<dbReference type="SUPFAM" id="SSF48498">
    <property type="entry name" value="Tetracyclin repressor-like, C-terminal domain"/>
    <property type="match status" value="1"/>
</dbReference>
<dbReference type="AlphaFoldDB" id="A0A6J4SZD0"/>
<keyword evidence="1" id="KW-0805">Transcription regulation</keyword>
<name>A0A6J4SZD0_9ACTN</name>
<evidence type="ECO:0000313" key="6">
    <source>
        <dbReference type="EMBL" id="CAA9509360.1"/>
    </source>
</evidence>
<feature type="DNA-binding region" description="H-T-H motif" evidence="4">
    <location>
        <begin position="30"/>
        <end position="49"/>
    </location>
</feature>
<gene>
    <name evidence="6" type="ORF">AVDCRST_MAG12-3137</name>
</gene>
<dbReference type="PROSITE" id="PS50977">
    <property type="entry name" value="HTH_TETR_2"/>
    <property type="match status" value="1"/>
</dbReference>
<dbReference type="InterPro" id="IPR001647">
    <property type="entry name" value="HTH_TetR"/>
</dbReference>
<evidence type="ECO:0000256" key="4">
    <source>
        <dbReference type="PROSITE-ProRule" id="PRU00335"/>
    </source>
</evidence>
<protein>
    <recommendedName>
        <fullName evidence="5">HTH tetR-type domain-containing protein</fullName>
    </recommendedName>
</protein>
<evidence type="ECO:0000256" key="2">
    <source>
        <dbReference type="ARBA" id="ARBA00023125"/>
    </source>
</evidence>
<dbReference type="GO" id="GO:0000976">
    <property type="term" value="F:transcription cis-regulatory region binding"/>
    <property type="evidence" value="ECO:0007669"/>
    <property type="project" value="TreeGrafter"/>
</dbReference>
<dbReference type="InterPro" id="IPR025996">
    <property type="entry name" value="MT1864/Rv1816-like_C"/>
</dbReference>
<evidence type="ECO:0000256" key="3">
    <source>
        <dbReference type="ARBA" id="ARBA00023163"/>
    </source>
</evidence>
<accession>A0A6J4SZD0</accession>
<keyword evidence="3" id="KW-0804">Transcription</keyword>
<dbReference type="InterPro" id="IPR009057">
    <property type="entry name" value="Homeodomain-like_sf"/>
</dbReference>
<feature type="domain" description="HTH tetR-type" evidence="5">
    <location>
        <begin position="7"/>
        <end position="67"/>
    </location>
</feature>